<protein>
    <submittedName>
        <fullName evidence="1">Uncharacterized protein</fullName>
    </submittedName>
</protein>
<dbReference type="AlphaFoldDB" id="A0A1I5KPL0"/>
<evidence type="ECO:0000313" key="2">
    <source>
        <dbReference type="Proteomes" id="UP000199227"/>
    </source>
</evidence>
<name>A0A1I5KPL0_9BACT</name>
<sequence length="54" mass="6848">MQIKDVFEFYQEYIKPTYAEIESKRNQISIELLFETYESFDHLKRFYFRSRKLK</sequence>
<reference evidence="1 2" key="1">
    <citation type="submission" date="2016-10" db="EMBL/GenBank/DDBJ databases">
        <authorList>
            <person name="de Groot N.N."/>
        </authorList>
    </citation>
    <scope>NUCLEOTIDE SEQUENCE [LARGE SCALE GENOMIC DNA]</scope>
    <source>
        <strain evidence="1 2">EP1-55-1</strain>
    </source>
</reference>
<gene>
    <name evidence="1" type="ORF">SAMN05216234_10115</name>
</gene>
<dbReference type="STRING" id="223786.SAMN05216234_10115"/>
<evidence type="ECO:0000313" key="1">
    <source>
        <dbReference type="EMBL" id="SFO86773.1"/>
    </source>
</evidence>
<keyword evidence="2" id="KW-1185">Reference proteome</keyword>
<proteinExistence type="predicted"/>
<accession>A0A1I5KPL0</accession>
<dbReference type="Proteomes" id="UP000199227">
    <property type="component" value="Unassembled WGS sequence"/>
</dbReference>
<organism evidence="1 2">
    <name type="scientific">Hydrogenimonas thermophila</name>
    <dbReference type="NCBI Taxonomy" id="223786"/>
    <lineage>
        <taxon>Bacteria</taxon>
        <taxon>Pseudomonadati</taxon>
        <taxon>Campylobacterota</taxon>
        <taxon>Epsilonproteobacteria</taxon>
        <taxon>Campylobacterales</taxon>
        <taxon>Hydrogenimonadaceae</taxon>
        <taxon>Hydrogenimonas</taxon>
    </lineage>
</organism>
<dbReference type="EMBL" id="FOXB01000001">
    <property type="protein sequence ID" value="SFO86773.1"/>
    <property type="molecule type" value="Genomic_DNA"/>
</dbReference>